<evidence type="ECO:0000313" key="2">
    <source>
        <dbReference type="EMBL" id="MDP2521289.1"/>
    </source>
</evidence>
<proteinExistence type="predicted"/>
<sequence length="213" mass="23116">MFDEEMDYEMSGYHDSEMDDEFDDELDDEFDGFMEDELDSEMELAAELLEISDEAELDYFFSKLIKSAKGFVKSRAGKALLGTLKGVAKSALPTAGAMLGNAIAPGIGGAIGGQLASAVASNLEMEFQDQEMDLETARQVVKLAKSAANKLPALQTQLPPKQAAQVAVKQAFKKLPASQQASRGLSNRTRSNRAIATKGRWYRRGGNIVIQGL</sequence>
<comment type="caution">
    <text evidence="1">The sequence shown here is derived from an EMBL/GenBank/DDBJ whole genome shotgun (WGS) entry which is preliminary data.</text>
</comment>
<evidence type="ECO:0000313" key="4">
    <source>
        <dbReference type="Proteomes" id="UP001177341"/>
    </source>
</evidence>
<dbReference type="EMBL" id="JAUOPG010000001">
    <property type="protein sequence ID" value="MDO6452324.1"/>
    <property type="molecule type" value="Genomic_DNA"/>
</dbReference>
<dbReference type="Proteomes" id="UP001177341">
    <property type="component" value="Unassembled WGS sequence"/>
</dbReference>
<accession>A0AAW7XDR5</accession>
<gene>
    <name evidence="1" type="ORF">Q4490_01995</name>
    <name evidence="2" type="ORF">Q8W30_01795</name>
</gene>
<protein>
    <submittedName>
        <fullName evidence="1">Uncharacterized protein</fullName>
    </submittedName>
</protein>
<name>A0AAW7XDR5_9GAMM</name>
<evidence type="ECO:0000313" key="1">
    <source>
        <dbReference type="EMBL" id="MDO6452324.1"/>
    </source>
</evidence>
<evidence type="ECO:0000313" key="3">
    <source>
        <dbReference type="Proteomes" id="UP001169862"/>
    </source>
</evidence>
<reference evidence="1" key="1">
    <citation type="submission" date="2023-07" db="EMBL/GenBank/DDBJ databases">
        <title>Genome content predicts the carbon catabolic preferences of heterotrophic bacteria.</title>
        <authorList>
            <person name="Gralka M."/>
        </authorList>
    </citation>
    <scope>NUCLEOTIDE SEQUENCE</scope>
    <source>
        <strain evidence="2">5G01</strain>
        <strain evidence="1">I2M16</strain>
    </source>
</reference>
<organism evidence="1 3">
    <name type="scientific">Neptunomonas phycophila</name>
    <dbReference type="NCBI Taxonomy" id="1572645"/>
    <lineage>
        <taxon>Bacteria</taxon>
        <taxon>Pseudomonadati</taxon>
        <taxon>Pseudomonadota</taxon>
        <taxon>Gammaproteobacteria</taxon>
        <taxon>Oceanospirillales</taxon>
        <taxon>Oceanospirillaceae</taxon>
        <taxon>Neptunomonas</taxon>
    </lineage>
</organism>
<dbReference type="Proteomes" id="UP001169862">
    <property type="component" value="Unassembled WGS sequence"/>
</dbReference>
<dbReference type="GeneID" id="89456332"/>
<dbReference type="RefSeq" id="WP_075178920.1">
    <property type="nucleotide sequence ID" value="NZ_CAXHZV010000001.1"/>
</dbReference>
<keyword evidence="4" id="KW-1185">Reference proteome</keyword>
<dbReference type="AlphaFoldDB" id="A0AAW7XDR5"/>
<dbReference type="EMBL" id="JAUYVO010000001">
    <property type="protein sequence ID" value="MDP2521289.1"/>
    <property type="molecule type" value="Genomic_DNA"/>
</dbReference>